<evidence type="ECO:0000313" key="3">
    <source>
        <dbReference type="Proteomes" id="UP000287651"/>
    </source>
</evidence>
<evidence type="ECO:0000256" key="1">
    <source>
        <dbReference type="SAM" id="MobiDB-lite"/>
    </source>
</evidence>
<reference evidence="2 3" key="1">
    <citation type="journal article" date="2014" name="Agronomy (Basel)">
        <title>A Draft Genome Sequence for Ensete ventricosum, the Drought-Tolerant Tree Against Hunger.</title>
        <authorList>
            <person name="Harrison J."/>
            <person name="Moore K.A."/>
            <person name="Paszkiewicz K."/>
            <person name="Jones T."/>
            <person name="Grant M."/>
            <person name="Ambacheew D."/>
            <person name="Muzemil S."/>
            <person name="Studholme D.J."/>
        </authorList>
    </citation>
    <scope>NUCLEOTIDE SEQUENCE [LARGE SCALE GENOMIC DNA]</scope>
</reference>
<accession>A0A426Z0S3</accession>
<sequence length="81" mass="8033">MGKSSGRDGSVGRGKKKGTSAKVSIVVAGDIAGNKKGRDSGDGEQWQTVASDDGLRDVGNGSNAIGGSDWQRGATVALKGG</sequence>
<gene>
    <name evidence="2" type="ORF">B296_00000667</name>
</gene>
<dbReference type="EMBL" id="AMZH03009101">
    <property type="protein sequence ID" value="RRT57571.1"/>
    <property type="molecule type" value="Genomic_DNA"/>
</dbReference>
<organism evidence="2 3">
    <name type="scientific">Ensete ventricosum</name>
    <name type="common">Abyssinian banana</name>
    <name type="synonym">Musa ensete</name>
    <dbReference type="NCBI Taxonomy" id="4639"/>
    <lineage>
        <taxon>Eukaryota</taxon>
        <taxon>Viridiplantae</taxon>
        <taxon>Streptophyta</taxon>
        <taxon>Embryophyta</taxon>
        <taxon>Tracheophyta</taxon>
        <taxon>Spermatophyta</taxon>
        <taxon>Magnoliopsida</taxon>
        <taxon>Liliopsida</taxon>
        <taxon>Zingiberales</taxon>
        <taxon>Musaceae</taxon>
        <taxon>Ensete</taxon>
    </lineage>
</organism>
<dbReference type="Proteomes" id="UP000287651">
    <property type="component" value="Unassembled WGS sequence"/>
</dbReference>
<dbReference type="AlphaFoldDB" id="A0A426Z0S3"/>
<feature type="region of interest" description="Disordered" evidence="1">
    <location>
        <begin position="1"/>
        <end position="81"/>
    </location>
</feature>
<comment type="caution">
    <text evidence="2">The sequence shown here is derived from an EMBL/GenBank/DDBJ whole genome shotgun (WGS) entry which is preliminary data.</text>
</comment>
<evidence type="ECO:0000313" key="2">
    <source>
        <dbReference type="EMBL" id="RRT57571.1"/>
    </source>
</evidence>
<protein>
    <submittedName>
        <fullName evidence="2">Uncharacterized protein</fullName>
    </submittedName>
</protein>
<proteinExistence type="predicted"/>
<name>A0A426Z0S3_ENSVE</name>